<evidence type="ECO:0000256" key="1">
    <source>
        <dbReference type="ARBA" id="ARBA00022676"/>
    </source>
</evidence>
<name>A0A9Q7WLF2_9MYCO</name>
<dbReference type="Proteomes" id="UP000185183">
    <property type="component" value="Unassembled WGS sequence"/>
</dbReference>
<accession>A0A9Q7WLF2</accession>
<dbReference type="GO" id="GO:0102710">
    <property type="term" value="F:D-inositol-3-phosphate glycosyltransferase activity"/>
    <property type="evidence" value="ECO:0007669"/>
    <property type="project" value="UniProtKB-EC"/>
</dbReference>
<dbReference type="InterPro" id="IPR001296">
    <property type="entry name" value="Glyco_trans_1"/>
</dbReference>
<dbReference type="EMBL" id="FSFA01000010">
    <property type="protein sequence ID" value="SHY14643.1"/>
    <property type="molecule type" value="Genomic_DNA"/>
</dbReference>
<dbReference type="PANTHER" id="PTHR12526:SF635">
    <property type="entry name" value="GLYCOSYL TRANSFERASE GROUP 1"/>
    <property type="match status" value="1"/>
</dbReference>
<gene>
    <name evidence="5" type="primary">mshA_3</name>
    <name evidence="5" type="ORF">SAMEA2275694_05069</name>
</gene>
<evidence type="ECO:0000256" key="2">
    <source>
        <dbReference type="ARBA" id="ARBA00022679"/>
    </source>
</evidence>
<protein>
    <submittedName>
        <fullName evidence="5">Transferase</fullName>
        <ecNumber evidence="5">2.4.1.250</ecNumber>
    </submittedName>
</protein>
<comment type="caution">
    <text evidence="5">The sequence shown here is derived from an EMBL/GenBank/DDBJ whole genome shotgun (WGS) entry which is preliminary data.</text>
</comment>
<proteinExistence type="predicted"/>
<dbReference type="Pfam" id="PF13439">
    <property type="entry name" value="Glyco_transf_4"/>
    <property type="match status" value="1"/>
</dbReference>
<evidence type="ECO:0000313" key="6">
    <source>
        <dbReference type="Proteomes" id="UP000185183"/>
    </source>
</evidence>
<dbReference type="PANTHER" id="PTHR12526">
    <property type="entry name" value="GLYCOSYLTRANSFERASE"/>
    <property type="match status" value="1"/>
</dbReference>
<dbReference type="SUPFAM" id="SSF53756">
    <property type="entry name" value="UDP-Glycosyltransferase/glycogen phosphorylase"/>
    <property type="match status" value="1"/>
</dbReference>
<reference evidence="5 6" key="1">
    <citation type="submission" date="2016-11" db="EMBL/GenBank/DDBJ databases">
        <authorList>
            <consortium name="Pathogen Informatics"/>
        </authorList>
    </citation>
    <scope>NUCLEOTIDE SEQUENCE [LARGE SCALE GENOMIC DNA]</scope>
    <source>
        <strain evidence="5 6">968</strain>
    </source>
</reference>
<dbReference type="Pfam" id="PF00534">
    <property type="entry name" value="Glycos_transf_1"/>
    <property type="match status" value="1"/>
</dbReference>
<feature type="domain" description="Glycosyltransferase subfamily 4-like N-terminal" evidence="4">
    <location>
        <begin position="29"/>
        <end position="202"/>
    </location>
</feature>
<evidence type="ECO:0000259" key="4">
    <source>
        <dbReference type="Pfam" id="PF13439"/>
    </source>
</evidence>
<sequence length="399" mass="43549">MKGERRPLGIAMVSEHASPLARLGDVDAGGQNVAVARLSAAMAAHGHRVVVYTRRDDERLPDRVQAEEGYTVVHVPAGPPARIPKDNLLQYMPEFGDFLCRSWGSERPDVVHAHFWMSGLAALRGARPHAVPVLQTFHALGAVKRLHQGTRDTSPGERIRMEARLAHQADWVLATCSDEVRELEAMGRRSRLSVVPCGVDVDKFRDVGPIAVRGNKKRIVSVGRLVPRKGFDTVIRAMPHIDATELVIVGGPDKADLDADPEATRLQRLAQRVGVADRVHLYGGIEPDEMPMLLRSADVVAATPWYEPFGIVPVEAMACGVPVIASAVGGMLDTVIDDVTGRLVPPKDPRAFAQAVQPLLWDRGLRNRLGNAGRARACAQFTWESCSLATEEAYRRLVA</sequence>
<keyword evidence="1 5" id="KW-0328">Glycosyltransferase</keyword>
<dbReference type="AlphaFoldDB" id="A0A9Q7WLF2"/>
<evidence type="ECO:0000313" key="5">
    <source>
        <dbReference type="EMBL" id="SHY14643.1"/>
    </source>
</evidence>
<organism evidence="5 6">
    <name type="scientific">Mycobacteroides abscessus subsp. bolletii</name>
    <dbReference type="NCBI Taxonomy" id="319705"/>
    <lineage>
        <taxon>Bacteria</taxon>
        <taxon>Bacillati</taxon>
        <taxon>Actinomycetota</taxon>
        <taxon>Actinomycetes</taxon>
        <taxon>Mycobacteriales</taxon>
        <taxon>Mycobacteriaceae</taxon>
        <taxon>Mycobacteroides</taxon>
        <taxon>Mycobacteroides abscessus</taxon>
    </lineage>
</organism>
<feature type="domain" description="Glycosyl transferase family 1" evidence="3">
    <location>
        <begin position="211"/>
        <end position="375"/>
    </location>
</feature>
<evidence type="ECO:0000259" key="3">
    <source>
        <dbReference type="Pfam" id="PF00534"/>
    </source>
</evidence>
<keyword evidence="2 5" id="KW-0808">Transferase</keyword>
<dbReference type="Gene3D" id="3.40.50.2000">
    <property type="entry name" value="Glycogen Phosphorylase B"/>
    <property type="match status" value="2"/>
</dbReference>
<dbReference type="InterPro" id="IPR028098">
    <property type="entry name" value="Glyco_trans_4-like_N"/>
</dbReference>
<dbReference type="EC" id="2.4.1.250" evidence="5"/>